<dbReference type="SMART" id="SM00285">
    <property type="entry name" value="PBD"/>
    <property type="match status" value="1"/>
</dbReference>
<dbReference type="GO" id="GO:0005856">
    <property type="term" value="C:cytoskeleton"/>
    <property type="evidence" value="ECO:0007669"/>
    <property type="project" value="TreeGrafter"/>
</dbReference>
<dbReference type="GO" id="GO:0007266">
    <property type="term" value="P:Rho protein signal transduction"/>
    <property type="evidence" value="ECO:0007669"/>
    <property type="project" value="TreeGrafter"/>
</dbReference>
<dbReference type="AlphaFoldDB" id="A0A8T2JMN4"/>
<dbReference type="GO" id="GO:0031267">
    <property type="term" value="F:small GTPase binding"/>
    <property type="evidence" value="ECO:0007669"/>
    <property type="project" value="TreeGrafter"/>
</dbReference>
<evidence type="ECO:0000259" key="4">
    <source>
        <dbReference type="PROSITE" id="PS50108"/>
    </source>
</evidence>
<dbReference type="EMBL" id="JAACNH010000003">
    <property type="protein sequence ID" value="KAG8446469.1"/>
    <property type="molecule type" value="Genomic_DNA"/>
</dbReference>
<dbReference type="PROSITE" id="PS50108">
    <property type="entry name" value="CRIB"/>
    <property type="match status" value="1"/>
</dbReference>
<dbReference type="Proteomes" id="UP000812440">
    <property type="component" value="Chromosome 8_10"/>
</dbReference>
<feature type="region of interest" description="Disordered" evidence="3">
    <location>
        <begin position="192"/>
        <end position="212"/>
    </location>
</feature>
<feature type="compositionally biased region" description="Acidic residues" evidence="3">
    <location>
        <begin position="369"/>
        <end position="379"/>
    </location>
</feature>
<name>A0A8T2JMN4_9PIPI</name>
<dbReference type="GO" id="GO:0030838">
    <property type="term" value="P:positive regulation of actin filament polymerization"/>
    <property type="evidence" value="ECO:0007669"/>
    <property type="project" value="TreeGrafter"/>
</dbReference>
<dbReference type="InterPro" id="IPR000095">
    <property type="entry name" value="CRIB_dom"/>
</dbReference>
<evidence type="ECO:0000256" key="1">
    <source>
        <dbReference type="ARBA" id="ARBA00004184"/>
    </source>
</evidence>
<dbReference type="Pfam" id="PF00786">
    <property type="entry name" value="PBD"/>
    <property type="match status" value="1"/>
</dbReference>
<dbReference type="GO" id="GO:0008360">
    <property type="term" value="P:regulation of cell shape"/>
    <property type="evidence" value="ECO:0007669"/>
    <property type="project" value="TreeGrafter"/>
</dbReference>
<organism evidence="5 6">
    <name type="scientific">Hymenochirus boettgeri</name>
    <name type="common">Congo dwarf clawed frog</name>
    <dbReference type="NCBI Taxonomy" id="247094"/>
    <lineage>
        <taxon>Eukaryota</taxon>
        <taxon>Metazoa</taxon>
        <taxon>Chordata</taxon>
        <taxon>Craniata</taxon>
        <taxon>Vertebrata</taxon>
        <taxon>Euteleostomi</taxon>
        <taxon>Amphibia</taxon>
        <taxon>Batrachia</taxon>
        <taxon>Anura</taxon>
        <taxon>Pipoidea</taxon>
        <taxon>Pipidae</taxon>
        <taxon>Pipinae</taxon>
        <taxon>Hymenochirus</taxon>
    </lineage>
</organism>
<comment type="caution">
    <text evidence="5">The sequence shown here is derived from an EMBL/GenBank/DDBJ whole genome shotgun (WGS) entry which is preliminary data.</text>
</comment>
<dbReference type="OrthoDB" id="8898624at2759"/>
<sequence length="379" mass="41743">MLLKVWHRQTAGVLLGWADQEFTSLGWRNSPRLLRNRGTVGTNRALVTGLLALNSVYKVFIERPDIKRILLLAVVKMPILKQLVTHPNASKRRSRIDLTAEMISAPLGDFRHTMHIGRAGDAFGDTSFLSSKGEDTAETEESISKPGLLSRTFRSSKRSLSVTRGDRRDMLGSLRDSAIFVKNAVSLPQLTEKEAEKSASRKLPKSLSSSPVKKIPEEQTINGASACSPVTLPDDVSVEREFGDITELPEMGPKSSTGMKHAESIMSFHIDLGPSMLGDILSVMDKSQWEQDLDRSLDDLDGYKSVSLPSGHAVPPPSGPLPQVVTEGTQVLNSGRVHHSQAAKDNRAISRDKSVPLIDKPRKGRDFSFMDEEEDEIRV</sequence>
<reference evidence="5" key="1">
    <citation type="thesis" date="2020" institute="ProQuest LLC" country="789 East Eisenhower Parkway, Ann Arbor, MI, USA">
        <title>Comparative Genomics and Chromosome Evolution.</title>
        <authorList>
            <person name="Mudd A.B."/>
        </authorList>
    </citation>
    <scope>NUCLEOTIDE SEQUENCE</scope>
    <source>
        <strain evidence="5">Female2</strain>
        <tissue evidence="5">Blood</tissue>
    </source>
</reference>
<gene>
    <name evidence="5" type="ORF">GDO86_014069</name>
</gene>
<evidence type="ECO:0000313" key="5">
    <source>
        <dbReference type="EMBL" id="KAG8446469.1"/>
    </source>
</evidence>
<dbReference type="PANTHER" id="PTHR15344">
    <property type="entry name" value="CDC42 EFFECTOR PROTEIN BORG"/>
    <property type="match status" value="1"/>
</dbReference>
<evidence type="ECO:0000256" key="3">
    <source>
        <dbReference type="SAM" id="MobiDB-lite"/>
    </source>
</evidence>
<dbReference type="Pfam" id="PF14957">
    <property type="entry name" value="BORG_CEP"/>
    <property type="match status" value="1"/>
</dbReference>
<dbReference type="GO" id="GO:0031274">
    <property type="term" value="P:positive regulation of pseudopodium assembly"/>
    <property type="evidence" value="ECO:0007669"/>
    <property type="project" value="TreeGrafter"/>
</dbReference>
<comment type="similarity">
    <text evidence="2">Belongs to the BORG/CEP family.</text>
</comment>
<feature type="region of interest" description="Disordered" evidence="3">
    <location>
        <begin position="337"/>
        <end position="379"/>
    </location>
</feature>
<dbReference type="GO" id="GO:0005886">
    <property type="term" value="C:plasma membrane"/>
    <property type="evidence" value="ECO:0007669"/>
    <property type="project" value="TreeGrafter"/>
</dbReference>
<protein>
    <recommendedName>
        <fullName evidence="4">CRIB domain-containing protein</fullName>
    </recommendedName>
</protein>
<evidence type="ECO:0000256" key="2">
    <source>
        <dbReference type="ARBA" id="ARBA00010770"/>
    </source>
</evidence>
<keyword evidence="6" id="KW-1185">Reference proteome</keyword>
<accession>A0A8T2JMN4</accession>
<dbReference type="InterPro" id="IPR029273">
    <property type="entry name" value="Cdc42_effect-like"/>
</dbReference>
<dbReference type="InterPro" id="IPR051296">
    <property type="entry name" value="Cdc42_Effector_BORG/CEP"/>
</dbReference>
<dbReference type="PANTHER" id="PTHR15344:SF14">
    <property type="entry name" value="CDC42 EFFECTOR PROTEIN 4"/>
    <property type="match status" value="1"/>
</dbReference>
<feature type="domain" description="CRIB" evidence="4">
    <location>
        <begin position="103"/>
        <end position="117"/>
    </location>
</feature>
<evidence type="ECO:0000313" key="6">
    <source>
        <dbReference type="Proteomes" id="UP000812440"/>
    </source>
</evidence>
<dbReference type="GO" id="GO:0005737">
    <property type="term" value="C:cytoplasm"/>
    <property type="evidence" value="ECO:0007669"/>
    <property type="project" value="TreeGrafter"/>
</dbReference>
<dbReference type="CDD" id="cd00132">
    <property type="entry name" value="CRIB"/>
    <property type="match status" value="1"/>
</dbReference>
<proteinExistence type="inferred from homology"/>
<dbReference type="GO" id="GO:0012505">
    <property type="term" value="C:endomembrane system"/>
    <property type="evidence" value="ECO:0007669"/>
    <property type="project" value="UniProtKB-SubCell"/>
</dbReference>
<comment type="subcellular location">
    <subcellularLocation>
        <location evidence="1">Endomembrane system</location>
        <topology evidence="1">Peripheral membrane protein</topology>
    </subcellularLocation>
</comment>
<feature type="compositionally biased region" description="Basic and acidic residues" evidence="3">
    <location>
        <begin position="342"/>
        <end position="368"/>
    </location>
</feature>